<dbReference type="SUPFAM" id="SSF81383">
    <property type="entry name" value="F-box domain"/>
    <property type="match status" value="1"/>
</dbReference>
<evidence type="ECO:0000313" key="3">
    <source>
        <dbReference type="Proteomes" id="UP000234254"/>
    </source>
</evidence>
<dbReference type="RefSeq" id="XP_024689383.1">
    <property type="nucleotide sequence ID" value="XM_024836169.1"/>
</dbReference>
<dbReference type="PANTHER" id="PTHR42057:SF2">
    <property type="entry name" value="F-BOX DOMAIN PROTEIN (AFU_ORTHOLOGUE AFUA_4G00200)-RELATED"/>
    <property type="match status" value="1"/>
</dbReference>
<dbReference type="InterPro" id="IPR001810">
    <property type="entry name" value="F-box_dom"/>
</dbReference>
<dbReference type="Proteomes" id="UP000234254">
    <property type="component" value="Unassembled WGS sequence"/>
</dbReference>
<dbReference type="Gene3D" id="3.80.10.10">
    <property type="entry name" value="Ribonuclease Inhibitor"/>
    <property type="match status" value="1"/>
</dbReference>
<dbReference type="GeneID" id="36543693"/>
<gene>
    <name evidence="2" type="ORF">P168DRAFT_284950</name>
</gene>
<dbReference type="VEuPathDB" id="FungiDB:P168DRAFT_284950"/>
<reference evidence="2" key="1">
    <citation type="submission" date="2016-12" db="EMBL/GenBank/DDBJ databases">
        <title>The genomes of Aspergillus section Nigri reveals drivers in fungal speciation.</title>
        <authorList>
            <consortium name="DOE Joint Genome Institute"/>
            <person name="Vesth T.C."/>
            <person name="Nybo J."/>
            <person name="Theobald S."/>
            <person name="Brandl J."/>
            <person name="Frisvad J.C."/>
            <person name="Nielsen K.F."/>
            <person name="Lyhne E.K."/>
            <person name="Kogle M.E."/>
            <person name="Kuo A."/>
            <person name="Riley R."/>
            <person name="Clum A."/>
            <person name="Nolan M."/>
            <person name="Lipzen A."/>
            <person name="Salamov A."/>
            <person name="Henrissat B."/>
            <person name="Wiebenga A."/>
            <person name="De vries R.P."/>
            <person name="Grigoriev I.V."/>
            <person name="Mortensen U.H."/>
            <person name="Andersen M.R."/>
            <person name="Baker S.E."/>
        </authorList>
    </citation>
    <scope>NUCLEOTIDE SEQUENCE</scope>
    <source>
        <strain evidence="2">IBT 28561</strain>
    </source>
</reference>
<organism evidence="2 3">
    <name type="scientific">Aspergillus campestris (strain IBT 28561)</name>
    <dbReference type="NCBI Taxonomy" id="1392248"/>
    <lineage>
        <taxon>Eukaryota</taxon>
        <taxon>Fungi</taxon>
        <taxon>Dikarya</taxon>
        <taxon>Ascomycota</taxon>
        <taxon>Pezizomycotina</taxon>
        <taxon>Eurotiomycetes</taxon>
        <taxon>Eurotiomycetidae</taxon>
        <taxon>Eurotiales</taxon>
        <taxon>Aspergillaceae</taxon>
        <taxon>Aspergillus</taxon>
        <taxon>Aspergillus subgen. Circumdati</taxon>
    </lineage>
</organism>
<dbReference type="PROSITE" id="PS50181">
    <property type="entry name" value="FBOX"/>
    <property type="match status" value="1"/>
</dbReference>
<dbReference type="InterPro" id="IPR032675">
    <property type="entry name" value="LRR_dom_sf"/>
</dbReference>
<keyword evidence="3" id="KW-1185">Reference proteome</keyword>
<dbReference type="EMBL" id="MSFM01000013">
    <property type="protein sequence ID" value="PKY00789.1"/>
    <property type="molecule type" value="Genomic_DNA"/>
</dbReference>
<proteinExistence type="predicted"/>
<dbReference type="Pfam" id="PF12937">
    <property type="entry name" value="F-box-like"/>
    <property type="match status" value="1"/>
</dbReference>
<protein>
    <recommendedName>
        <fullName evidence="1">F-box domain-containing protein</fullName>
    </recommendedName>
</protein>
<sequence length="430" mass="49447">MTPLATLPEEILLLIFDFADRPSLKSLRFTCRPISTAATEKLFQKILLYPHDKSIDRFTSIANSDTHLSQLPRHIHFKPYQEGHYVIHDLDDPNAPNWGTVSSQFWKLPRVDSATLHFPENCDESYHNQLDMGYHYLRMKIIDDFFAAVVEMVPTPRKLALGFIYETPVEDDHFTRIRRVLEGLHTFRLGILYRILPSRISLEIQSKWLRPTAASLQQLDLMFSAGQPAWSIFNVSDMHFPQLKSLTLRGCTFAAEAQMEWIVSHADTLQEVVLENCRILILVDIRGGSIAKASFKAVGMKLRRKSGYPSRKEGGYSARWKDVFALFGEQLGQLLRFCMGWRKRGSDGWCADTVPVRNVLHQCRYTSFCEWYNDHDEQMPYSTTGIGRFGRMGIHWSANEERTLASSQYQQDHEALAELLRRIGDGGVID</sequence>
<dbReference type="PANTHER" id="PTHR42057">
    <property type="entry name" value="F-BOX DOMAIN PROTEIN (AFU_ORTHOLOGUE AFUA_4G00200)"/>
    <property type="match status" value="1"/>
</dbReference>
<dbReference type="OrthoDB" id="3140657at2759"/>
<dbReference type="AlphaFoldDB" id="A0A2I1CT47"/>
<dbReference type="InterPro" id="IPR036047">
    <property type="entry name" value="F-box-like_dom_sf"/>
</dbReference>
<feature type="domain" description="F-box" evidence="1">
    <location>
        <begin position="1"/>
        <end position="46"/>
    </location>
</feature>
<evidence type="ECO:0000313" key="2">
    <source>
        <dbReference type="EMBL" id="PKY00789.1"/>
    </source>
</evidence>
<evidence type="ECO:0000259" key="1">
    <source>
        <dbReference type="PROSITE" id="PS50181"/>
    </source>
</evidence>
<accession>A0A2I1CT47</accession>
<comment type="caution">
    <text evidence="2">The sequence shown here is derived from an EMBL/GenBank/DDBJ whole genome shotgun (WGS) entry which is preliminary data.</text>
</comment>
<dbReference type="CDD" id="cd09917">
    <property type="entry name" value="F-box_SF"/>
    <property type="match status" value="1"/>
</dbReference>
<name>A0A2I1CT47_ASPC2</name>